<name>A0A915EF87_9BILA</name>
<dbReference type="InterPro" id="IPR052771">
    <property type="entry name" value="Neurotrophin_sig_adaptor"/>
</dbReference>
<evidence type="ECO:0000313" key="3">
    <source>
        <dbReference type="WBParaSite" id="jg5251"/>
    </source>
</evidence>
<evidence type="ECO:0000259" key="1">
    <source>
        <dbReference type="Pfam" id="PF07693"/>
    </source>
</evidence>
<proteinExistence type="predicted"/>
<evidence type="ECO:0000313" key="2">
    <source>
        <dbReference type="Proteomes" id="UP000887574"/>
    </source>
</evidence>
<feature type="domain" description="KAP NTPase" evidence="1">
    <location>
        <begin position="2"/>
        <end position="149"/>
    </location>
</feature>
<dbReference type="WBParaSite" id="jg5251">
    <property type="protein sequence ID" value="jg5251"/>
    <property type="gene ID" value="jg5251"/>
</dbReference>
<dbReference type="GO" id="GO:0019887">
    <property type="term" value="F:protein kinase regulator activity"/>
    <property type="evidence" value="ECO:0007669"/>
    <property type="project" value="TreeGrafter"/>
</dbReference>
<dbReference type="PANTHER" id="PTHR24116">
    <property type="entry name" value="KINASE D-INTERACTING SUBSTRATE OF 220 KDA"/>
    <property type="match status" value="1"/>
</dbReference>
<organism evidence="2 3">
    <name type="scientific">Ditylenchus dipsaci</name>
    <dbReference type="NCBI Taxonomy" id="166011"/>
    <lineage>
        <taxon>Eukaryota</taxon>
        <taxon>Metazoa</taxon>
        <taxon>Ecdysozoa</taxon>
        <taxon>Nematoda</taxon>
        <taxon>Chromadorea</taxon>
        <taxon>Rhabditida</taxon>
        <taxon>Tylenchina</taxon>
        <taxon>Tylenchomorpha</taxon>
        <taxon>Sphaerularioidea</taxon>
        <taxon>Anguinidae</taxon>
        <taxon>Anguininae</taxon>
        <taxon>Ditylenchus</taxon>
    </lineage>
</organism>
<reference evidence="3" key="1">
    <citation type="submission" date="2022-11" db="UniProtKB">
        <authorList>
            <consortium name="WormBaseParasite"/>
        </authorList>
    </citation>
    <scope>IDENTIFICATION</scope>
</reference>
<dbReference type="AlphaFoldDB" id="A0A915EF87"/>
<dbReference type="PANTHER" id="PTHR24116:SF0">
    <property type="entry name" value="KINASE D-INTERACTING SUBSTRATE OF 220 KDA"/>
    <property type="match status" value="1"/>
</dbReference>
<keyword evidence="2" id="KW-1185">Reference proteome</keyword>
<sequence length="350" mass="39807">MVDGLDSCEQSKMLQILDALTLFFCSRQNAPFIVVLAVDPHIITSGIQHSLRAGGGGANEITGQEYLKNIVTMPFFLDHAALKQLQASRHKSVPFNHNASFKEGNGRRLFEDPVSSEVGNLLPSYDYFSNISPRIMRRIVNSIALTGRLLRTFEVEFSWFMLYTWISLVEQWPICQHDSNRILQPNKDIYNYGQQLGSQPCRIRADSSQNLQSVNNLDPHLRKVIYEQHSKKEDDEEEYVEEENTVEDSCHLAALKSIGAAEFLFDDPNVWANISKPLVKMPISDVSFLVAKLNIPGDRLKSCELEDLKFILKAYGLLDRAKSLECHLVFKAWEAKACPDRVQKKVRKTC</sequence>
<accession>A0A915EF87</accession>
<protein>
    <submittedName>
        <fullName evidence="3">KAP NTPase domain-containing protein</fullName>
    </submittedName>
</protein>
<dbReference type="InterPro" id="IPR011646">
    <property type="entry name" value="KAP_P-loop"/>
</dbReference>
<dbReference type="GO" id="GO:0030165">
    <property type="term" value="F:PDZ domain binding"/>
    <property type="evidence" value="ECO:0007669"/>
    <property type="project" value="TreeGrafter"/>
</dbReference>
<dbReference type="Proteomes" id="UP000887574">
    <property type="component" value="Unplaced"/>
</dbReference>
<dbReference type="Pfam" id="PF07693">
    <property type="entry name" value="KAP_NTPase"/>
    <property type="match status" value="1"/>
</dbReference>